<accession>A0ABS8TP22</accession>
<evidence type="ECO:0000256" key="1">
    <source>
        <dbReference type="SAM" id="MobiDB-lite"/>
    </source>
</evidence>
<protein>
    <submittedName>
        <fullName evidence="2">Uncharacterized protein</fullName>
    </submittedName>
</protein>
<feature type="region of interest" description="Disordered" evidence="1">
    <location>
        <begin position="106"/>
        <end position="152"/>
    </location>
</feature>
<proteinExistence type="predicted"/>
<dbReference type="EMBL" id="JACEIK010001855">
    <property type="protein sequence ID" value="MCD7472654.1"/>
    <property type="molecule type" value="Genomic_DNA"/>
</dbReference>
<reference evidence="2 3" key="1">
    <citation type="journal article" date="2021" name="BMC Genomics">
        <title>Datura genome reveals duplications of psychoactive alkaloid biosynthetic genes and high mutation rate following tissue culture.</title>
        <authorList>
            <person name="Rajewski A."/>
            <person name="Carter-House D."/>
            <person name="Stajich J."/>
            <person name="Litt A."/>
        </authorList>
    </citation>
    <scope>NUCLEOTIDE SEQUENCE [LARGE SCALE GENOMIC DNA]</scope>
    <source>
        <strain evidence="2">AR-01</strain>
    </source>
</reference>
<sequence length="152" mass="17439">MAGTEVYLCIMEQKLCIKLHVAEQELSYKLCVAQRDGKKMDVTKTNEPKAHHDPILYVFERNAKNDSYQSHIYGIAILQLRLSRRLNAYYPLNEHARARCRVRAEYEEPVDNEIPTNVTQAREDSNVESDDSNGEDSEMGEAAYAPTDDEQD</sequence>
<dbReference type="Proteomes" id="UP000823775">
    <property type="component" value="Unassembled WGS sequence"/>
</dbReference>
<gene>
    <name evidence="2" type="ORF">HAX54_013953</name>
</gene>
<name>A0ABS8TP22_DATST</name>
<comment type="caution">
    <text evidence="2">The sequence shown here is derived from an EMBL/GenBank/DDBJ whole genome shotgun (WGS) entry which is preliminary data.</text>
</comment>
<evidence type="ECO:0000313" key="3">
    <source>
        <dbReference type="Proteomes" id="UP000823775"/>
    </source>
</evidence>
<keyword evidence="3" id="KW-1185">Reference proteome</keyword>
<evidence type="ECO:0000313" key="2">
    <source>
        <dbReference type="EMBL" id="MCD7472654.1"/>
    </source>
</evidence>
<feature type="compositionally biased region" description="Acidic residues" evidence="1">
    <location>
        <begin position="126"/>
        <end position="139"/>
    </location>
</feature>
<organism evidence="2 3">
    <name type="scientific">Datura stramonium</name>
    <name type="common">Jimsonweed</name>
    <name type="synonym">Common thornapple</name>
    <dbReference type="NCBI Taxonomy" id="4076"/>
    <lineage>
        <taxon>Eukaryota</taxon>
        <taxon>Viridiplantae</taxon>
        <taxon>Streptophyta</taxon>
        <taxon>Embryophyta</taxon>
        <taxon>Tracheophyta</taxon>
        <taxon>Spermatophyta</taxon>
        <taxon>Magnoliopsida</taxon>
        <taxon>eudicotyledons</taxon>
        <taxon>Gunneridae</taxon>
        <taxon>Pentapetalae</taxon>
        <taxon>asterids</taxon>
        <taxon>lamiids</taxon>
        <taxon>Solanales</taxon>
        <taxon>Solanaceae</taxon>
        <taxon>Solanoideae</taxon>
        <taxon>Datureae</taxon>
        <taxon>Datura</taxon>
    </lineage>
</organism>